<gene>
    <name evidence="3" type="ORF">MP_TR23435_c0_g1_i1_g.68148</name>
</gene>
<dbReference type="PANTHER" id="PTHR33928:SF7">
    <property type="entry name" value="POLYGALACTURONASE QRT3"/>
    <property type="match status" value="1"/>
</dbReference>
<feature type="domain" description="Rhamnogalacturonase A/B/Epimerase-like pectate lyase" evidence="2">
    <location>
        <begin position="77"/>
        <end position="298"/>
    </location>
</feature>
<protein>
    <submittedName>
        <fullName evidence="3">Polygalacturonase QRT3</fullName>
    </submittedName>
</protein>
<dbReference type="GO" id="GO:0004650">
    <property type="term" value="F:polygalacturonase activity"/>
    <property type="evidence" value="ECO:0007669"/>
    <property type="project" value="InterPro"/>
</dbReference>
<evidence type="ECO:0000259" key="2">
    <source>
        <dbReference type="Pfam" id="PF12708"/>
    </source>
</evidence>
<evidence type="ECO:0000313" key="3">
    <source>
        <dbReference type="EMBL" id="JAU85350.1"/>
    </source>
</evidence>
<organism evidence="3">
    <name type="scientific">Noccaea caerulescens</name>
    <name type="common">Alpine penny-cress</name>
    <name type="synonym">Thlaspi caerulescens</name>
    <dbReference type="NCBI Taxonomy" id="107243"/>
    <lineage>
        <taxon>Eukaryota</taxon>
        <taxon>Viridiplantae</taxon>
        <taxon>Streptophyta</taxon>
        <taxon>Embryophyta</taxon>
        <taxon>Tracheophyta</taxon>
        <taxon>Spermatophyta</taxon>
        <taxon>Magnoliopsida</taxon>
        <taxon>eudicotyledons</taxon>
        <taxon>Gunneridae</taxon>
        <taxon>Pentapetalae</taxon>
        <taxon>rosids</taxon>
        <taxon>malvids</taxon>
        <taxon>Brassicales</taxon>
        <taxon>Brassicaceae</taxon>
        <taxon>Coluteocarpeae</taxon>
        <taxon>Noccaea</taxon>
    </lineage>
</organism>
<dbReference type="InterPro" id="IPR012334">
    <property type="entry name" value="Pectin_lyas_fold"/>
</dbReference>
<sequence length="476" mass="51096">MEIRKPQVAMSVLLAIMTLMASQVVFAGKFPDSMALHDRQMVEMQALKASLVRRNLPALVSPPPTPPQAVPGPRVYKVISYGADPTGKSDSTDAILKAMQEAFDGPEHGVLIAGINDLGGARIDLEGGSYLISRPLRFPSAGVGNLLISGGTLRASDDFPVDKYLIELKDETSKLQYIFEYITFRDLLIDCNYRGGAIAVINSLRTSIDNCYITRFGNTNGILVQRGHETYIRNTFLGQHITAGGDRGERNFSGIAVNLMGNDNAVTDTVIFSAAIGVMISGQANLLSGVHCYNKATGFGGTGIYLKLPGLTQNRIVNSYLDYTGIIAEDPVQLQISGTFFLGDAFILLKSISGVVKGVNIVDNMFSGSGNGIPIVQLDQSRKAFGDVDQVVVDRNSVNGMASRSTVAKGSVDGNGTSWTVDFNPVLLFPNLIKHVQYTLVADGFPVHALRNVSGNRVIVETNAPVTATVYVTVDQ</sequence>
<accession>A0A1J3IYN8</accession>
<feature type="signal peptide" evidence="1">
    <location>
        <begin position="1"/>
        <end position="27"/>
    </location>
</feature>
<dbReference type="SUPFAM" id="SSF51126">
    <property type="entry name" value="Pectin lyase-like"/>
    <property type="match status" value="1"/>
</dbReference>
<evidence type="ECO:0000256" key="1">
    <source>
        <dbReference type="SAM" id="SignalP"/>
    </source>
</evidence>
<dbReference type="AlphaFoldDB" id="A0A1J3IYN8"/>
<dbReference type="Gene3D" id="2.160.20.10">
    <property type="entry name" value="Single-stranded right-handed beta-helix, Pectin lyase-like"/>
    <property type="match status" value="1"/>
</dbReference>
<reference evidence="3" key="1">
    <citation type="submission" date="2016-07" db="EMBL/GenBank/DDBJ databases">
        <title>De novo transcriptome assembly of four accessions of the metal hyperaccumulator plant Noccaea caerulescens.</title>
        <authorList>
            <person name="Blande D."/>
            <person name="Halimaa P."/>
            <person name="Tervahauta A.I."/>
            <person name="Aarts M.G."/>
            <person name="Karenlampi S.O."/>
        </authorList>
    </citation>
    <scope>NUCLEOTIDE SEQUENCE</scope>
</reference>
<dbReference type="InterPro" id="IPR011050">
    <property type="entry name" value="Pectin_lyase_fold/virulence"/>
</dbReference>
<dbReference type="EMBL" id="GEVM01020588">
    <property type="protein sequence ID" value="JAU85350.1"/>
    <property type="molecule type" value="Transcribed_RNA"/>
</dbReference>
<name>A0A1J3IYN8_NOCCA</name>
<dbReference type="InterPro" id="IPR039279">
    <property type="entry name" value="QRT3-like"/>
</dbReference>
<dbReference type="InterPro" id="IPR024535">
    <property type="entry name" value="RHGA/B-epi-like_pectate_lyase"/>
</dbReference>
<feature type="chain" id="PRO_5009623609" evidence="1">
    <location>
        <begin position="28"/>
        <end position="476"/>
    </location>
</feature>
<dbReference type="FunFam" id="2.160.20.10:FF:000046">
    <property type="entry name" value="Polygalacturonase QRT3"/>
    <property type="match status" value="1"/>
</dbReference>
<keyword evidence="1" id="KW-0732">Signal</keyword>
<dbReference type="Pfam" id="PF12708">
    <property type="entry name" value="Pect-lyase_RHGA_epim"/>
    <property type="match status" value="1"/>
</dbReference>
<dbReference type="PANTHER" id="PTHR33928">
    <property type="entry name" value="POLYGALACTURONASE QRT3"/>
    <property type="match status" value="1"/>
</dbReference>
<proteinExistence type="predicted"/>